<sequence length="82" mass="9511">MINWKNCVPVTIPSNLLSDSEIVLYVKTWRNAELLASDWTQLPDIETNKVDVPAWKIYRQQLRDMLDTETPVKDIVFPTPPV</sequence>
<dbReference type="EMBL" id="LR796790">
    <property type="protein sequence ID" value="CAB4166708.1"/>
    <property type="molecule type" value="Genomic_DNA"/>
</dbReference>
<evidence type="ECO:0000259" key="1">
    <source>
        <dbReference type="Pfam" id="PF16778"/>
    </source>
</evidence>
<dbReference type="Pfam" id="PF16778">
    <property type="entry name" value="Phage_tail_APC"/>
    <property type="match status" value="1"/>
</dbReference>
<proteinExistence type="predicted"/>
<dbReference type="InterPro" id="IPR031893">
    <property type="entry name" value="Phage_tail_APC"/>
</dbReference>
<feature type="domain" description="Phage tail assembly chaperone-like" evidence="1">
    <location>
        <begin position="26"/>
        <end position="81"/>
    </location>
</feature>
<accession>A0A6J5PBT8</accession>
<protein>
    <submittedName>
        <fullName evidence="2">Phage tail assembly chaperone protein</fullName>
    </submittedName>
</protein>
<gene>
    <name evidence="2" type="ORF">UFOVP851_45</name>
</gene>
<reference evidence="2" key="1">
    <citation type="submission" date="2020-04" db="EMBL/GenBank/DDBJ databases">
        <authorList>
            <person name="Chiriac C."/>
            <person name="Salcher M."/>
            <person name="Ghai R."/>
            <person name="Kavagutti S V."/>
        </authorList>
    </citation>
    <scope>NUCLEOTIDE SEQUENCE</scope>
</reference>
<name>A0A6J5PBT8_9CAUD</name>
<evidence type="ECO:0000313" key="2">
    <source>
        <dbReference type="EMBL" id="CAB4166708.1"/>
    </source>
</evidence>
<organism evidence="2">
    <name type="scientific">uncultured Caudovirales phage</name>
    <dbReference type="NCBI Taxonomy" id="2100421"/>
    <lineage>
        <taxon>Viruses</taxon>
        <taxon>Duplodnaviria</taxon>
        <taxon>Heunggongvirae</taxon>
        <taxon>Uroviricota</taxon>
        <taxon>Caudoviricetes</taxon>
        <taxon>Peduoviridae</taxon>
        <taxon>Maltschvirus</taxon>
        <taxon>Maltschvirus maltsch</taxon>
    </lineage>
</organism>
<dbReference type="Gene3D" id="6.10.140.1310">
    <property type="match status" value="1"/>
</dbReference>